<proteinExistence type="predicted"/>
<sequence>MKFLRCTSVILLAWTSIASVAQQSNSADYKRLVYDNDFTVGLQLHTRGYGISFRRSYYPTNFKKYGLEADLVNLRHEKEVKSYGILPGNSRGFVMNKINSFYVLRTGYFREKILYDRYDQNGIIVSWLIAGGVSIGFLKPVYIEVENPETTFGPDKILIRRYNPAEPQQNILGQASFFQGLGETAIEPGVYLKSSFIFDYFGTDDVIKSIEIGLIADAFRRQIPILYDYVNPSVFFQLFININFGKRWN</sequence>
<accession>A0A401XKS5</accession>
<dbReference type="OrthoDB" id="1523667at2"/>
<keyword evidence="1" id="KW-0732">Signal</keyword>
<keyword evidence="3" id="KW-1185">Reference proteome</keyword>
<reference evidence="2 3" key="1">
    <citation type="submission" date="2018-11" db="EMBL/GenBank/DDBJ databases">
        <title>Schleiferia aggregans sp. nov., a moderately thermophilic heterotrophic bacterium isolated from microbial mats at a terrestrial hot spring.</title>
        <authorList>
            <person name="Iino T."/>
            <person name="Ohkuma M."/>
            <person name="Haruta S."/>
        </authorList>
    </citation>
    <scope>NUCLEOTIDE SEQUENCE [LARGE SCALE GENOMIC DNA]</scope>
    <source>
        <strain evidence="2 3">LA</strain>
    </source>
</reference>
<protein>
    <recommendedName>
        <fullName evidence="4">Outer membrane protein beta-barrel domain-containing protein</fullName>
    </recommendedName>
</protein>
<feature type="chain" id="PRO_5019033244" description="Outer membrane protein beta-barrel domain-containing protein" evidence="1">
    <location>
        <begin position="22"/>
        <end position="249"/>
    </location>
</feature>
<dbReference type="Proteomes" id="UP000286715">
    <property type="component" value="Unassembled WGS sequence"/>
</dbReference>
<feature type="signal peptide" evidence="1">
    <location>
        <begin position="1"/>
        <end position="21"/>
    </location>
</feature>
<evidence type="ECO:0000313" key="2">
    <source>
        <dbReference type="EMBL" id="GCD77626.1"/>
    </source>
</evidence>
<gene>
    <name evidence="2" type="ORF">JCM31826_11080</name>
</gene>
<evidence type="ECO:0000256" key="1">
    <source>
        <dbReference type="SAM" id="SignalP"/>
    </source>
</evidence>
<comment type="caution">
    <text evidence="2">The sequence shown here is derived from an EMBL/GenBank/DDBJ whole genome shotgun (WGS) entry which is preliminary data.</text>
</comment>
<organism evidence="2 3">
    <name type="scientific">Thermaurantimonas aggregans</name>
    <dbReference type="NCBI Taxonomy" id="2173829"/>
    <lineage>
        <taxon>Bacteria</taxon>
        <taxon>Pseudomonadati</taxon>
        <taxon>Bacteroidota</taxon>
        <taxon>Flavobacteriia</taxon>
        <taxon>Flavobacteriales</taxon>
        <taxon>Schleiferiaceae</taxon>
        <taxon>Thermaurantimonas</taxon>
    </lineage>
</organism>
<dbReference type="AlphaFoldDB" id="A0A401XKS5"/>
<name>A0A401XKS5_9FLAO</name>
<dbReference type="EMBL" id="BHZE01000009">
    <property type="protein sequence ID" value="GCD77626.1"/>
    <property type="molecule type" value="Genomic_DNA"/>
</dbReference>
<dbReference type="RefSeq" id="WP_124397690.1">
    <property type="nucleotide sequence ID" value="NZ_BHZE01000009.1"/>
</dbReference>
<evidence type="ECO:0000313" key="3">
    <source>
        <dbReference type="Proteomes" id="UP000286715"/>
    </source>
</evidence>
<evidence type="ECO:0008006" key="4">
    <source>
        <dbReference type="Google" id="ProtNLM"/>
    </source>
</evidence>